<dbReference type="Pfam" id="PF00361">
    <property type="entry name" value="Proton_antipo_M"/>
    <property type="match status" value="1"/>
</dbReference>
<dbReference type="Proteomes" id="UP000248857">
    <property type="component" value="Unassembled WGS sequence"/>
</dbReference>
<proteinExistence type="predicted"/>
<organism evidence="10 11">
    <name type="scientific">Acaryochloris thomasi RCC1774</name>
    <dbReference type="NCBI Taxonomy" id="1764569"/>
    <lineage>
        <taxon>Bacteria</taxon>
        <taxon>Bacillati</taxon>
        <taxon>Cyanobacteriota</taxon>
        <taxon>Cyanophyceae</taxon>
        <taxon>Acaryochloridales</taxon>
        <taxon>Acaryochloridaceae</taxon>
        <taxon>Acaryochloris</taxon>
        <taxon>Acaryochloris thomasi</taxon>
    </lineage>
</organism>
<evidence type="ECO:0000259" key="8">
    <source>
        <dbReference type="Pfam" id="PF00361"/>
    </source>
</evidence>
<feature type="transmembrane region" description="Helical" evidence="7">
    <location>
        <begin position="486"/>
        <end position="509"/>
    </location>
</feature>
<evidence type="ECO:0000256" key="4">
    <source>
        <dbReference type="ARBA" id="ARBA00023136"/>
    </source>
</evidence>
<accession>A0A2W1JJL3</accession>
<feature type="transmembrane region" description="Helical" evidence="7">
    <location>
        <begin position="590"/>
        <end position="610"/>
    </location>
</feature>
<evidence type="ECO:0000256" key="3">
    <source>
        <dbReference type="ARBA" id="ARBA00022989"/>
    </source>
</evidence>
<keyword evidence="10" id="KW-0560">Oxidoreductase</keyword>
<keyword evidence="3 7" id="KW-1133">Transmembrane helix</keyword>
<name>A0A2W1JJL3_9CYAN</name>
<dbReference type="GO" id="GO:0016020">
    <property type="term" value="C:membrane"/>
    <property type="evidence" value="ECO:0007669"/>
    <property type="project" value="UniProtKB-SubCell"/>
</dbReference>
<comment type="subcellular location">
    <subcellularLocation>
        <location evidence="1">Endomembrane system</location>
        <topology evidence="1">Multi-pass membrane protein</topology>
    </subcellularLocation>
    <subcellularLocation>
        <location evidence="6">Membrane</location>
        <topology evidence="6">Multi-pass membrane protein</topology>
    </subcellularLocation>
</comment>
<dbReference type="InterPro" id="IPR010217">
    <property type="entry name" value="NU5C2"/>
</dbReference>
<dbReference type="Gene3D" id="1.20.5.2700">
    <property type="match status" value="1"/>
</dbReference>
<evidence type="ECO:0000259" key="9">
    <source>
        <dbReference type="Pfam" id="PF00662"/>
    </source>
</evidence>
<keyword evidence="2 6" id="KW-0812">Transmembrane</keyword>
<dbReference type="GO" id="GO:0003954">
    <property type="term" value="F:NADH dehydrogenase activity"/>
    <property type="evidence" value="ECO:0007669"/>
    <property type="project" value="TreeGrafter"/>
</dbReference>
<feature type="domain" description="NADH:quinone oxidoreductase/Mrp antiporter transmembrane" evidence="8">
    <location>
        <begin position="139"/>
        <end position="424"/>
    </location>
</feature>
<evidence type="ECO:0000256" key="1">
    <source>
        <dbReference type="ARBA" id="ARBA00004127"/>
    </source>
</evidence>
<feature type="transmembrane region" description="Helical" evidence="7">
    <location>
        <begin position="215"/>
        <end position="236"/>
    </location>
</feature>
<feature type="transmembrane region" description="Helical" evidence="7">
    <location>
        <begin position="84"/>
        <end position="107"/>
    </location>
</feature>
<dbReference type="RefSeq" id="WP_110986008.1">
    <property type="nucleotide sequence ID" value="NZ_CAWNWM010000005.1"/>
</dbReference>
<keyword evidence="11" id="KW-1185">Reference proteome</keyword>
<dbReference type="PANTHER" id="PTHR42829">
    <property type="entry name" value="NADH-UBIQUINONE OXIDOREDUCTASE CHAIN 5"/>
    <property type="match status" value="1"/>
</dbReference>
<sequence>MSQLLLQTSWLIPIYCFIGSALSIPWASGLVKRTGPRPAAYVNLLMTLLAFAHGTLAFQASLHFADVTLKFPWLQVADIDFTFWIHLSSTTLGVMELVTGMSLLAQLYALGYMEKDWSVARFFTLMGFFEGALSGLAISDSLLLSYALLEMLTLSTFLIVGFWYAQPLVVTAARDAFLTKRVGDILLLSGMVSLATFSGTLNFPELYEWKETANLSPIVATFLGFCLIAGPIGKCAQFPLNLWLDEAMEGANPASIMRNTVVLSCGAYILIKLQPLVALSPIAQDALIIVGAVTAIGTSMMAIAQIDLKRTLSHSSSAYLGLVFMAVGLKWTNVALLILLTHAIAKGLLFMCVGAIILNTNSQDLRGLGGLWSRMPVTTMSYIIGSLGLIGLFPLGGFWALEEGIAIFEAYEPWYVVVVLFVNVLSAINLIRVFRLVFLGDIQPKTKRTPEVAWAMAVPMVILMVVTLLTPFLMTSLALLPPIANLRLAGIELVASGVVGCLIGALMPLSRSWSRPIQRYRRFLQDFLAYDFYTEKLYEITVVAAVSTLSRIGVWVDRYIVDGLVNFVGVASLFSGESLKYSATGQSQTYALTILMGVGLISGCIIYWFIW</sequence>
<dbReference type="InterPro" id="IPR001516">
    <property type="entry name" value="Proton_antipo_N"/>
</dbReference>
<dbReference type="GO" id="GO:0042773">
    <property type="term" value="P:ATP synthesis coupled electron transport"/>
    <property type="evidence" value="ECO:0007669"/>
    <property type="project" value="InterPro"/>
</dbReference>
<comment type="caution">
    <text evidence="10">The sequence shown here is derived from an EMBL/GenBank/DDBJ whole genome shotgun (WGS) entry which is preliminary data.</text>
</comment>
<dbReference type="InterPro" id="IPR003945">
    <property type="entry name" value="NU5C-like"/>
</dbReference>
<evidence type="ECO:0000256" key="7">
    <source>
        <dbReference type="SAM" id="Phobius"/>
    </source>
</evidence>
<dbReference type="InterPro" id="IPR001750">
    <property type="entry name" value="ND/Mrp_TM"/>
</dbReference>
<dbReference type="GO" id="GO:0008137">
    <property type="term" value="F:NADH dehydrogenase (ubiquinone) activity"/>
    <property type="evidence" value="ECO:0007669"/>
    <property type="project" value="InterPro"/>
</dbReference>
<dbReference type="GO" id="GO:0012505">
    <property type="term" value="C:endomembrane system"/>
    <property type="evidence" value="ECO:0007669"/>
    <property type="project" value="UniProtKB-SubCell"/>
</dbReference>
<dbReference type="EMBL" id="PQWO01000005">
    <property type="protein sequence ID" value="PZD73426.1"/>
    <property type="molecule type" value="Genomic_DNA"/>
</dbReference>
<feature type="transmembrane region" description="Helical" evidence="7">
    <location>
        <begin position="185"/>
        <end position="203"/>
    </location>
</feature>
<feature type="transmembrane region" description="Helical" evidence="7">
    <location>
        <begin position="144"/>
        <end position="165"/>
    </location>
</feature>
<feature type="transmembrane region" description="Helical" evidence="7">
    <location>
        <begin position="12"/>
        <end position="31"/>
    </location>
</feature>
<feature type="transmembrane region" description="Helical" evidence="7">
    <location>
        <begin position="413"/>
        <end position="431"/>
    </location>
</feature>
<dbReference type="Pfam" id="PF00662">
    <property type="entry name" value="Proton_antipo_N"/>
    <property type="match status" value="1"/>
</dbReference>
<evidence type="ECO:0000256" key="6">
    <source>
        <dbReference type="RuleBase" id="RU000320"/>
    </source>
</evidence>
<feature type="transmembrane region" description="Helical" evidence="7">
    <location>
        <begin position="311"/>
        <end position="329"/>
    </location>
</feature>
<evidence type="ECO:0000256" key="5">
    <source>
        <dbReference type="ARBA" id="ARBA00025624"/>
    </source>
</evidence>
<comment type="function">
    <text evidence="5">NDH-1 shuttles electrons from NAD(P)H, via FMN and iron-sulfur (Fe-S) centers, to quinones in the respiratory chain. The immediate electron acceptor for the enzyme in this species is believed to be plastoquinone. Couples the redox reaction to proton translocation (for every two electrons transferred, four hydrogen ions are translocated across the cytoplasmic membrane), and thus conserves the redox energy in a proton gradient.</text>
</comment>
<gene>
    <name evidence="10" type="primary">nuoL_2</name>
    <name evidence="10" type="ORF">C1752_02047</name>
</gene>
<reference evidence="10 11" key="1">
    <citation type="journal article" date="2018" name="Sci. Rep.">
        <title>A novel species of the marine cyanobacterium Acaryochloris with a unique pigment content and lifestyle.</title>
        <authorList>
            <person name="Partensky F."/>
            <person name="Six C."/>
            <person name="Ratin M."/>
            <person name="Garczarek L."/>
            <person name="Vaulot D."/>
            <person name="Probert I."/>
            <person name="Calteau A."/>
            <person name="Gourvil P."/>
            <person name="Marie D."/>
            <person name="Grebert T."/>
            <person name="Bouchier C."/>
            <person name="Le Panse S."/>
            <person name="Gachenot M."/>
            <person name="Rodriguez F."/>
            <person name="Garrido J.L."/>
        </authorList>
    </citation>
    <scope>NUCLEOTIDE SEQUENCE [LARGE SCALE GENOMIC DNA]</scope>
    <source>
        <strain evidence="10 11">RCC1774</strain>
    </source>
</reference>
<feature type="transmembrane region" description="Helical" evidence="7">
    <location>
        <begin position="256"/>
        <end position="274"/>
    </location>
</feature>
<keyword evidence="4 7" id="KW-0472">Membrane</keyword>
<feature type="domain" description="NADH-Ubiquinone oxidoreductase (complex I) chain 5 N-terminal" evidence="9">
    <location>
        <begin position="73"/>
        <end position="123"/>
    </location>
</feature>
<evidence type="ECO:0000313" key="10">
    <source>
        <dbReference type="EMBL" id="PZD73426.1"/>
    </source>
</evidence>
<dbReference type="OrthoDB" id="9807568at2"/>
<feature type="transmembrane region" description="Helical" evidence="7">
    <location>
        <begin position="286"/>
        <end position="304"/>
    </location>
</feature>
<feature type="transmembrane region" description="Helical" evidence="7">
    <location>
        <begin position="43"/>
        <end position="64"/>
    </location>
</feature>
<feature type="transmembrane region" description="Helical" evidence="7">
    <location>
        <begin position="119"/>
        <end position="138"/>
    </location>
</feature>
<dbReference type="NCBIfam" id="TIGR01960">
    <property type="entry name" value="ndhF3_CO2"/>
    <property type="match status" value="1"/>
</dbReference>
<dbReference type="NCBIfam" id="NF005633">
    <property type="entry name" value="PRK07390.1"/>
    <property type="match status" value="1"/>
</dbReference>
<evidence type="ECO:0000256" key="2">
    <source>
        <dbReference type="ARBA" id="ARBA00022692"/>
    </source>
</evidence>
<dbReference type="PRINTS" id="PR01434">
    <property type="entry name" value="NADHDHGNASE5"/>
</dbReference>
<evidence type="ECO:0000313" key="11">
    <source>
        <dbReference type="Proteomes" id="UP000248857"/>
    </source>
</evidence>
<feature type="transmembrane region" description="Helical" evidence="7">
    <location>
        <begin position="335"/>
        <end position="358"/>
    </location>
</feature>
<dbReference type="GO" id="GO:0015990">
    <property type="term" value="P:electron transport coupled proton transport"/>
    <property type="evidence" value="ECO:0007669"/>
    <property type="project" value="TreeGrafter"/>
</dbReference>
<feature type="transmembrane region" description="Helical" evidence="7">
    <location>
        <begin position="452"/>
        <end position="474"/>
    </location>
</feature>
<protein>
    <submittedName>
        <fullName evidence="10">NADH-quinone oxidoreductase subunit L</fullName>
        <ecNumber evidence="10">1.6.5.11</ecNumber>
    </submittedName>
</protein>
<feature type="transmembrane region" description="Helical" evidence="7">
    <location>
        <begin position="379"/>
        <end position="401"/>
    </location>
</feature>
<dbReference type="AlphaFoldDB" id="A0A2W1JJL3"/>
<dbReference type="EC" id="1.6.5.11" evidence="10"/>
<dbReference type="PANTHER" id="PTHR42829:SF2">
    <property type="entry name" value="NADH-UBIQUINONE OXIDOREDUCTASE CHAIN 5"/>
    <property type="match status" value="1"/>
</dbReference>